<keyword evidence="3" id="KW-1185">Reference proteome</keyword>
<dbReference type="AlphaFoldDB" id="A0AAV4JZC9"/>
<protein>
    <submittedName>
        <fullName evidence="2">Uncharacterized protein</fullName>
    </submittedName>
</protein>
<feature type="region of interest" description="Disordered" evidence="1">
    <location>
        <begin position="53"/>
        <end position="72"/>
    </location>
</feature>
<dbReference type="Proteomes" id="UP000762676">
    <property type="component" value="Unassembled WGS sequence"/>
</dbReference>
<evidence type="ECO:0000313" key="2">
    <source>
        <dbReference type="EMBL" id="GFS27414.1"/>
    </source>
</evidence>
<gene>
    <name evidence="2" type="ORF">ElyMa_005266900</name>
</gene>
<evidence type="ECO:0000256" key="1">
    <source>
        <dbReference type="SAM" id="MobiDB-lite"/>
    </source>
</evidence>
<dbReference type="EMBL" id="BMAT01010514">
    <property type="protein sequence ID" value="GFS27414.1"/>
    <property type="molecule type" value="Genomic_DNA"/>
</dbReference>
<evidence type="ECO:0000313" key="3">
    <source>
        <dbReference type="Proteomes" id="UP000762676"/>
    </source>
</evidence>
<name>A0AAV4JZC9_9GAST</name>
<feature type="non-terminal residue" evidence="2">
    <location>
        <position position="72"/>
    </location>
</feature>
<organism evidence="2 3">
    <name type="scientific">Elysia marginata</name>
    <dbReference type="NCBI Taxonomy" id="1093978"/>
    <lineage>
        <taxon>Eukaryota</taxon>
        <taxon>Metazoa</taxon>
        <taxon>Spiralia</taxon>
        <taxon>Lophotrochozoa</taxon>
        <taxon>Mollusca</taxon>
        <taxon>Gastropoda</taxon>
        <taxon>Heterobranchia</taxon>
        <taxon>Euthyneura</taxon>
        <taxon>Panpulmonata</taxon>
        <taxon>Sacoglossa</taxon>
        <taxon>Placobranchoidea</taxon>
        <taxon>Plakobranchidae</taxon>
        <taxon>Elysia</taxon>
    </lineage>
</organism>
<sequence>MVPREDNPTPPRVLVAPTEVGIRVPSSLSDFPKAPMIIQSVMASIGTFEQKCDQNEPGASCGDNASVDDDVK</sequence>
<proteinExistence type="predicted"/>
<accession>A0AAV4JZC9</accession>
<reference evidence="2 3" key="1">
    <citation type="journal article" date="2021" name="Elife">
        <title>Chloroplast acquisition without the gene transfer in kleptoplastic sea slugs, Plakobranchus ocellatus.</title>
        <authorList>
            <person name="Maeda T."/>
            <person name="Takahashi S."/>
            <person name="Yoshida T."/>
            <person name="Shimamura S."/>
            <person name="Takaki Y."/>
            <person name="Nagai Y."/>
            <person name="Toyoda A."/>
            <person name="Suzuki Y."/>
            <person name="Arimoto A."/>
            <person name="Ishii H."/>
            <person name="Satoh N."/>
            <person name="Nishiyama T."/>
            <person name="Hasebe M."/>
            <person name="Maruyama T."/>
            <person name="Minagawa J."/>
            <person name="Obokata J."/>
            <person name="Shigenobu S."/>
        </authorList>
    </citation>
    <scope>NUCLEOTIDE SEQUENCE [LARGE SCALE GENOMIC DNA]</scope>
</reference>
<comment type="caution">
    <text evidence="2">The sequence shown here is derived from an EMBL/GenBank/DDBJ whole genome shotgun (WGS) entry which is preliminary data.</text>
</comment>